<evidence type="ECO:0000256" key="7">
    <source>
        <dbReference type="ARBA" id="ARBA00022933"/>
    </source>
</evidence>
<feature type="compositionally biased region" description="Basic and acidic residues" evidence="10">
    <location>
        <begin position="85"/>
        <end position="126"/>
    </location>
</feature>
<dbReference type="PANTHER" id="PTHR28621">
    <property type="entry name" value="SELENOPROTEIN S"/>
    <property type="match status" value="1"/>
</dbReference>
<evidence type="ECO:0000313" key="13">
    <source>
        <dbReference type="Proteomes" id="UP000694891"/>
    </source>
</evidence>
<gene>
    <name evidence="14" type="primary">vimp</name>
</gene>
<dbReference type="PANTHER" id="PTHR28621:SF1">
    <property type="entry name" value="SELENOPROTEIN S"/>
    <property type="match status" value="1"/>
</dbReference>
<dbReference type="GO" id="GO:0036502">
    <property type="term" value="C:Derlin-1-VIMP complex"/>
    <property type="evidence" value="ECO:0007669"/>
    <property type="project" value="TreeGrafter"/>
</dbReference>
<feature type="compositionally biased region" description="Low complexity" evidence="10">
    <location>
        <begin position="143"/>
        <end position="153"/>
    </location>
</feature>
<proteinExistence type="inferred from homology"/>
<dbReference type="OrthoDB" id="75792at2759"/>
<dbReference type="Ensembl" id="ENSSPAT00000026922.1">
    <property type="protein sequence ID" value="ENSSPAP00000026489.1"/>
    <property type="gene ID" value="ENSSPAG00000019978.1"/>
</dbReference>
<dbReference type="Pfam" id="PF06936">
    <property type="entry name" value="Selenoprotein_S"/>
    <property type="match status" value="1"/>
</dbReference>
<feature type="transmembrane region" description="Helical" evidence="11">
    <location>
        <begin position="42"/>
        <end position="60"/>
    </location>
</feature>
<evidence type="ECO:0000256" key="1">
    <source>
        <dbReference type="ARBA" id="ARBA00004389"/>
    </source>
</evidence>
<keyword evidence="13" id="KW-1185">Reference proteome</keyword>
<reference evidence="14" key="2">
    <citation type="submission" date="2025-04" db="UniProtKB">
        <authorList>
            <consortium name="RefSeq"/>
        </authorList>
    </citation>
    <scope>IDENTIFICATION</scope>
</reference>
<comment type="similarity">
    <text evidence="3">Belongs to the selenoprotein S family.</text>
</comment>
<keyword evidence="8 11" id="KW-1133">Transmembrane helix</keyword>
<comment type="subcellular location">
    <subcellularLocation>
        <location evidence="2">Cytoplasm</location>
    </subcellularLocation>
    <subcellularLocation>
        <location evidence="1">Endoplasmic reticulum membrane</location>
        <topology evidence="1">Single-pass membrane protein</topology>
    </subcellularLocation>
</comment>
<dbReference type="STRING" id="144197.ENSSPAP00000026489"/>
<name>A0A3B5B8R0_9TELE</name>
<dbReference type="CTD" id="55829"/>
<dbReference type="GO" id="GO:0030968">
    <property type="term" value="P:endoplasmic reticulum unfolded protein response"/>
    <property type="evidence" value="ECO:0007669"/>
    <property type="project" value="TreeGrafter"/>
</dbReference>
<evidence type="ECO:0000256" key="9">
    <source>
        <dbReference type="ARBA" id="ARBA00023136"/>
    </source>
</evidence>
<evidence type="ECO:0000256" key="6">
    <source>
        <dbReference type="ARBA" id="ARBA00022824"/>
    </source>
</evidence>
<evidence type="ECO:0000256" key="4">
    <source>
        <dbReference type="ARBA" id="ARBA00022490"/>
    </source>
</evidence>
<organism evidence="12">
    <name type="scientific">Stegastes partitus</name>
    <name type="common">bicolor damselfish</name>
    <dbReference type="NCBI Taxonomy" id="144197"/>
    <lineage>
        <taxon>Eukaryota</taxon>
        <taxon>Metazoa</taxon>
        <taxon>Chordata</taxon>
        <taxon>Craniata</taxon>
        <taxon>Vertebrata</taxon>
        <taxon>Euteleostomi</taxon>
        <taxon>Actinopterygii</taxon>
        <taxon>Neopterygii</taxon>
        <taxon>Teleostei</taxon>
        <taxon>Neoteleostei</taxon>
        <taxon>Acanthomorphata</taxon>
        <taxon>Ovalentaria</taxon>
        <taxon>Pomacentridae</taxon>
        <taxon>Stegastes</taxon>
    </lineage>
</organism>
<feature type="compositionally biased region" description="Low complexity" evidence="10">
    <location>
        <begin position="180"/>
        <end position="193"/>
    </location>
</feature>
<reference evidence="12" key="1">
    <citation type="submission" date="2023-09" db="UniProtKB">
        <authorList>
            <consortium name="Ensembl"/>
        </authorList>
    </citation>
    <scope>IDENTIFICATION</scope>
</reference>
<keyword evidence="4" id="KW-0963">Cytoplasm</keyword>
<sequence length="193" mass="21490">MDDVVIEDVHDEGSPYRPEKVPLANQDVTSLALTVGELLSQYGWYLLAVTVVTYLLVQHLSKRRSAQRGRSSDPQTPQDAVLVAKRQEAMEAARRKMQEELDAKAAVFREKQKQQEEEKRRQKIEEWESMQQGKSYKGAAKFSQSTEEASSSSVLKPKTDKKPLRSADYNPLTGQGGGSCSFRSGRRGPSSGG</sequence>
<dbReference type="GO" id="GO:0030970">
    <property type="term" value="P:retrograde protein transport, ER to cytosol"/>
    <property type="evidence" value="ECO:0007669"/>
    <property type="project" value="TreeGrafter"/>
</dbReference>
<dbReference type="InterPro" id="IPR009703">
    <property type="entry name" value="Selenoprotein_S"/>
</dbReference>
<keyword evidence="7" id="KW-0712">Selenocysteine</keyword>
<feature type="region of interest" description="Disordered" evidence="10">
    <location>
        <begin position="63"/>
        <end position="193"/>
    </location>
</feature>
<dbReference type="GeneID" id="103372584"/>
<evidence type="ECO:0000256" key="8">
    <source>
        <dbReference type="ARBA" id="ARBA00022989"/>
    </source>
</evidence>
<feature type="compositionally biased region" description="Polar residues" evidence="10">
    <location>
        <begin position="68"/>
        <end position="78"/>
    </location>
</feature>
<keyword evidence="9 11" id="KW-0472">Membrane</keyword>
<evidence type="ECO:0000256" key="5">
    <source>
        <dbReference type="ARBA" id="ARBA00022692"/>
    </source>
</evidence>
<protein>
    <submittedName>
        <fullName evidence="12 14">Selenoprotein S</fullName>
    </submittedName>
</protein>
<evidence type="ECO:0000256" key="3">
    <source>
        <dbReference type="ARBA" id="ARBA00011034"/>
    </source>
</evidence>
<dbReference type="RefSeq" id="XP_008300487.1">
    <property type="nucleotide sequence ID" value="XM_008302265.1"/>
</dbReference>
<dbReference type="AlphaFoldDB" id="A0A3B5B8R0"/>
<feature type="region of interest" description="Disordered" evidence="10">
    <location>
        <begin position="1"/>
        <end position="20"/>
    </location>
</feature>
<dbReference type="GeneTree" id="ENSGT00940000166109"/>
<evidence type="ECO:0000256" key="2">
    <source>
        <dbReference type="ARBA" id="ARBA00004496"/>
    </source>
</evidence>
<dbReference type="Gene3D" id="6.10.250.2950">
    <property type="match status" value="1"/>
</dbReference>
<keyword evidence="5 11" id="KW-0812">Transmembrane</keyword>
<evidence type="ECO:0000256" key="10">
    <source>
        <dbReference type="SAM" id="MobiDB-lite"/>
    </source>
</evidence>
<feature type="compositionally biased region" description="Basic and acidic residues" evidence="10">
    <location>
        <begin position="7"/>
        <end position="20"/>
    </location>
</feature>
<dbReference type="Proteomes" id="UP000694891">
    <property type="component" value="Unplaced"/>
</dbReference>
<dbReference type="GO" id="GO:0036513">
    <property type="term" value="C:Derlin-1 retrotranslocation complex"/>
    <property type="evidence" value="ECO:0007669"/>
    <property type="project" value="TreeGrafter"/>
</dbReference>
<keyword evidence="6" id="KW-0256">Endoplasmic reticulum</keyword>
<evidence type="ECO:0000313" key="12">
    <source>
        <dbReference type="Ensembl" id="ENSSPAP00000026489.1"/>
    </source>
</evidence>
<accession>A0A3B5B8R0</accession>
<evidence type="ECO:0000256" key="11">
    <source>
        <dbReference type="SAM" id="Phobius"/>
    </source>
</evidence>
<evidence type="ECO:0000313" key="14">
    <source>
        <dbReference type="RefSeq" id="XP_008300487.1"/>
    </source>
</evidence>